<feature type="transmembrane region" description="Helical" evidence="2">
    <location>
        <begin position="12"/>
        <end position="34"/>
    </location>
</feature>
<dbReference type="Pfam" id="PF10096">
    <property type="entry name" value="DUF2334"/>
    <property type="match status" value="1"/>
</dbReference>
<gene>
    <name evidence="3" type="ORF">GCM10017790_74840</name>
</gene>
<dbReference type="RefSeq" id="WP_191259140.1">
    <property type="nucleotide sequence ID" value="NZ_BNAY01000011.1"/>
</dbReference>
<evidence type="ECO:0008006" key="5">
    <source>
        <dbReference type="Google" id="ProtNLM"/>
    </source>
</evidence>
<keyword evidence="2" id="KW-0472">Membrane</keyword>
<reference evidence="4" key="1">
    <citation type="journal article" date="2019" name="Int. J. Syst. Evol. Microbiol.">
        <title>The Global Catalogue of Microorganisms (GCM) 10K type strain sequencing project: providing services to taxonomists for standard genome sequencing and annotation.</title>
        <authorList>
            <consortium name="The Broad Institute Genomics Platform"/>
            <consortium name="The Broad Institute Genome Sequencing Center for Infectious Disease"/>
            <person name="Wu L."/>
            <person name="Ma J."/>
        </authorList>
    </citation>
    <scope>NUCLEOTIDE SEQUENCE [LARGE SCALE GENOMIC DNA]</scope>
    <source>
        <strain evidence="4">CGMCC 4.7683</strain>
    </source>
</reference>
<dbReference type="EMBL" id="BNAY01000011">
    <property type="protein sequence ID" value="GHH34637.1"/>
    <property type="molecule type" value="Genomic_DNA"/>
</dbReference>
<keyword evidence="2" id="KW-1133">Transmembrane helix</keyword>
<name>A0ABQ3MFY4_9PSEU</name>
<keyword evidence="2" id="KW-0812">Transmembrane</keyword>
<accession>A0ABQ3MFY4</accession>
<evidence type="ECO:0000256" key="1">
    <source>
        <dbReference type="SAM" id="MobiDB-lite"/>
    </source>
</evidence>
<dbReference type="InterPro" id="IPR018763">
    <property type="entry name" value="DUF2334"/>
</dbReference>
<feature type="region of interest" description="Disordered" evidence="1">
    <location>
        <begin position="188"/>
        <end position="211"/>
    </location>
</feature>
<organism evidence="3 4">
    <name type="scientific">Amycolatopsis oliviviridis</name>
    <dbReference type="NCBI Taxonomy" id="1471590"/>
    <lineage>
        <taxon>Bacteria</taxon>
        <taxon>Bacillati</taxon>
        <taxon>Actinomycetota</taxon>
        <taxon>Actinomycetes</taxon>
        <taxon>Pseudonocardiales</taxon>
        <taxon>Pseudonocardiaceae</taxon>
        <taxon>Amycolatopsis</taxon>
    </lineage>
</organism>
<dbReference type="Proteomes" id="UP000635387">
    <property type="component" value="Unassembled WGS sequence"/>
</dbReference>
<evidence type="ECO:0000313" key="4">
    <source>
        <dbReference type="Proteomes" id="UP000635387"/>
    </source>
</evidence>
<evidence type="ECO:0000256" key="2">
    <source>
        <dbReference type="SAM" id="Phobius"/>
    </source>
</evidence>
<proteinExistence type="predicted"/>
<evidence type="ECO:0000313" key="3">
    <source>
        <dbReference type="EMBL" id="GHH34637.1"/>
    </source>
</evidence>
<comment type="caution">
    <text evidence="3">The sequence shown here is derived from an EMBL/GenBank/DDBJ whole genome shotgun (WGS) entry which is preliminary data.</text>
</comment>
<keyword evidence="4" id="KW-1185">Reference proteome</keyword>
<protein>
    <recommendedName>
        <fullName evidence="5">DUF2334 domain-containing protein</fullName>
    </recommendedName>
</protein>
<sequence length="575" mass="61793">MTKDKGGQRFRLPAWFRLAVVAVVAVTVAAVVLVQVTGTDPVTASPPATPVSLAGRLPEAAKAGMPGPGGDPNRKTLVLYDDGRKKDGTTSSPEEVRTAEAYAMFTANLVSRGTAWTMQPAADYRARQANGFQAIVYLGSVSDAALPKAFLDDVTAARIPVVWIGANIWQLHASAGKAAGGPGWRAERYRDDNPTTVTYKGTPLRRDPRSGTGVVAIDVRDPAKVQVLAEASAPGGTPTPWAVHSGQLTYVAEVPYAYAEAQDRYLAAADILLGVLSPQAPNRHRALIRLEDVGPRTKPEELRRVTDFLIREKIPFSLAVYPYYSDPQGRANNGAPTSARLVDSPELVDVLKEAVQAGATLVMHGYSHQSDSGPNPYDGVSASDFEFYKSSVDGDGVVHMDGPMPEDSARWFDDRIATGLGEFRRVALPEPTMFEFPHYGGSAVDYQRTTELFQARYDRGSYYAGFCPGGRCGSTATATAEQVYGQFFPYPVRDVYGANVVPENIGNVAPVAFNQHASRTAVDMLADAQSALVVRDNVAGFFYHPFLGEGGLRDLVNSLRALGYRFATPAEILGG</sequence>